<keyword evidence="1" id="KW-0472">Membrane</keyword>
<feature type="transmembrane region" description="Helical" evidence="1">
    <location>
        <begin position="113"/>
        <end position="132"/>
    </location>
</feature>
<feature type="transmembrane region" description="Helical" evidence="1">
    <location>
        <begin position="64"/>
        <end position="83"/>
    </location>
</feature>
<keyword evidence="1" id="KW-1133">Transmembrane helix</keyword>
<protein>
    <submittedName>
        <fullName evidence="2">Uncharacterized protein</fullName>
    </submittedName>
</protein>
<proteinExistence type="predicted"/>
<reference evidence="2" key="1">
    <citation type="journal article" date="2020" name="Nature">
        <title>Giant virus diversity and host interactions through global metagenomics.</title>
        <authorList>
            <person name="Schulz F."/>
            <person name="Roux S."/>
            <person name="Paez-Espino D."/>
            <person name="Jungbluth S."/>
            <person name="Walsh D.A."/>
            <person name="Denef V.J."/>
            <person name="McMahon K.D."/>
            <person name="Konstantinidis K.T."/>
            <person name="Eloe-Fadrosh E.A."/>
            <person name="Kyrpides N.C."/>
            <person name="Woyke T."/>
        </authorList>
    </citation>
    <scope>NUCLEOTIDE SEQUENCE</scope>
    <source>
        <strain evidence="2">GVMAG-M-3300023174-104</strain>
    </source>
</reference>
<feature type="transmembrane region" description="Helical" evidence="1">
    <location>
        <begin position="31"/>
        <end position="52"/>
    </location>
</feature>
<organism evidence="2">
    <name type="scientific">viral metagenome</name>
    <dbReference type="NCBI Taxonomy" id="1070528"/>
    <lineage>
        <taxon>unclassified sequences</taxon>
        <taxon>metagenomes</taxon>
        <taxon>organismal metagenomes</taxon>
    </lineage>
</organism>
<dbReference type="EMBL" id="MN739518">
    <property type="protein sequence ID" value="QHT10196.1"/>
    <property type="molecule type" value="Genomic_DNA"/>
</dbReference>
<sequence length="134" mass="16369">MSKISNIRKKHDTYDWRKLYSWMNFNNPLSLLYFSLLSIIMVPIILIVFILFAPSFWFQRPIWFILYISIVLFPKCFLFPLFYETPHTISLFHWIILLCPFLLYWESSTMTRVILSCMIVADIGLWMKYFRIYI</sequence>
<feature type="transmembrane region" description="Helical" evidence="1">
    <location>
        <begin position="89"/>
        <end position="106"/>
    </location>
</feature>
<evidence type="ECO:0000313" key="2">
    <source>
        <dbReference type="EMBL" id="QHT10196.1"/>
    </source>
</evidence>
<accession>A0A6C0CZF1</accession>
<name>A0A6C0CZF1_9ZZZZ</name>
<keyword evidence="1" id="KW-0812">Transmembrane</keyword>
<evidence type="ECO:0000256" key="1">
    <source>
        <dbReference type="SAM" id="Phobius"/>
    </source>
</evidence>
<dbReference type="AlphaFoldDB" id="A0A6C0CZF1"/>